<proteinExistence type="predicted"/>
<protein>
    <recommendedName>
        <fullName evidence="1">DUF7936 domain-containing protein</fullName>
    </recommendedName>
</protein>
<dbReference type="Pfam" id="PF25590">
    <property type="entry name" value="DUF7936"/>
    <property type="match status" value="1"/>
</dbReference>
<name>A0A6J5M3H3_9CAUD</name>
<accession>A0A6J5M3H3</accession>
<evidence type="ECO:0000259" key="1">
    <source>
        <dbReference type="Pfam" id="PF25590"/>
    </source>
</evidence>
<evidence type="ECO:0000313" key="2">
    <source>
        <dbReference type="EMBL" id="CAB4140731.1"/>
    </source>
</evidence>
<gene>
    <name evidence="2" type="ORF">UFOVP395_66</name>
</gene>
<sequence length="107" mass="11662">MSIVYEWNVSNLECVPHAGEYTNIVKVIHWVRTAASDGYNASSYGSVTIPAPQGSFVPYEDLTQAEVDGWLNDCVNVASVDAALATQIEQLKNPPVVSLPLPWSQQV</sequence>
<dbReference type="InterPro" id="IPR057696">
    <property type="entry name" value="DUF7936"/>
</dbReference>
<organism evidence="2">
    <name type="scientific">uncultured Caudovirales phage</name>
    <dbReference type="NCBI Taxonomy" id="2100421"/>
    <lineage>
        <taxon>Viruses</taxon>
        <taxon>Duplodnaviria</taxon>
        <taxon>Heunggongvirae</taxon>
        <taxon>Uroviricota</taxon>
        <taxon>Caudoviricetes</taxon>
        <taxon>Peduoviridae</taxon>
        <taxon>Maltschvirus</taxon>
        <taxon>Maltschvirus maltsch</taxon>
    </lineage>
</organism>
<reference evidence="2" key="1">
    <citation type="submission" date="2020-04" db="EMBL/GenBank/DDBJ databases">
        <authorList>
            <person name="Chiriac C."/>
            <person name="Salcher M."/>
            <person name="Ghai R."/>
            <person name="Kavagutti S V."/>
        </authorList>
    </citation>
    <scope>NUCLEOTIDE SEQUENCE</scope>
</reference>
<feature type="domain" description="DUF7936" evidence="1">
    <location>
        <begin position="2"/>
        <end position="103"/>
    </location>
</feature>
<dbReference type="EMBL" id="LR796380">
    <property type="protein sequence ID" value="CAB4140731.1"/>
    <property type="molecule type" value="Genomic_DNA"/>
</dbReference>